<comment type="caution">
    <text evidence="7">The sequence shown here is derived from an EMBL/GenBank/DDBJ whole genome shotgun (WGS) entry which is preliminary data.</text>
</comment>
<dbReference type="InterPro" id="IPR019575">
    <property type="entry name" value="Nuop51_4Fe4S-bd"/>
</dbReference>
<dbReference type="EMBL" id="QUSM01000006">
    <property type="protein sequence ID" value="RGD73420.1"/>
    <property type="molecule type" value="Genomic_DNA"/>
</dbReference>
<dbReference type="Gene3D" id="1.20.1440.230">
    <property type="entry name" value="NADH-ubiquinone oxidoreductase 51kDa subunit, iron-sulphur binding domain"/>
    <property type="match status" value="1"/>
</dbReference>
<comment type="similarity">
    <text evidence="1">Belongs to the complex I 51 kDa subunit family.</text>
</comment>
<evidence type="ECO:0000256" key="1">
    <source>
        <dbReference type="ARBA" id="ARBA00007523"/>
    </source>
</evidence>
<dbReference type="Pfam" id="PF10589">
    <property type="entry name" value="NADH_4Fe-4S"/>
    <property type="match status" value="1"/>
</dbReference>
<dbReference type="Gene3D" id="3.10.20.600">
    <property type="match status" value="1"/>
</dbReference>
<dbReference type="PANTHER" id="PTHR43578:SF3">
    <property type="entry name" value="NADH-QUINONE OXIDOREDUCTASE SUBUNIT F"/>
    <property type="match status" value="1"/>
</dbReference>
<dbReference type="RefSeq" id="WP_117532671.1">
    <property type="nucleotide sequence ID" value="NZ_JANFYI010000005.1"/>
</dbReference>
<dbReference type="SMART" id="SM00928">
    <property type="entry name" value="NADH_4Fe-4S"/>
    <property type="match status" value="1"/>
</dbReference>
<dbReference type="SUPFAM" id="SSF142984">
    <property type="entry name" value="Nqo1 middle domain-like"/>
    <property type="match status" value="1"/>
</dbReference>
<accession>A0A3E3DVY6</accession>
<dbReference type="InterPro" id="IPR037225">
    <property type="entry name" value="Nuo51_FMN-bd_sf"/>
</dbReference>
<keyword evidence="3" id="KW-0479">Metal-binding</keyword>
<reference evidence="7 8" key="1">
    <citation type="submission" date="2018-08" db="EMBL/GenBank/DDBJ databases">
        <title>A genome reference for cultivated species of the human gut microbiota.</title>
        <authorList>
            <person name="Zou Y."/>
            <person name="Xue W."/>
            <person name="Luo G."/>
        </authorList>
    </citation>
    <scope>NUCLEOTIDE SEQUENCE [LARGE SCALE GENOMIC DNA]</scope>
    <source>
        <strain evidence="7 8">AM25-6</strain>
    </source>
</reference>
<dbReference type="InterPro" id="IPR037207">
    <property type="entry name" value="Nuop51_4Fe4S-bd_sf"/>
</dbReference>
<keyword evidence="4" id="KW-0408">Iron</keyword>
<sequence length="416" mass="45678">MGTVKYITKDYGTYDGFNIDEYIKRGGFKGLKKSILQGYEKTVKDVSESGLQGRGGANYPTGRKLTQAREAKGNGDRYILCNADEGEPGTFKDKYLLQNGIYKVIEGIIISAFCAGANKGYIYVREEYTFMHKDIEFAIKQVYDKGFLGEDILSSGFDFDLSLFSGGGSYVCGEGFAMCESIEGKSGRPRSKPPYVKECGLHNKPTLVINVETVSVIATMMQNGFKTVLKYGVEDCPGTKMVCVSGKVKHPGVYEVEFGTTVQNIIKIAGGIKGGKKAKFVQIGGASGVIVPYEKLNIPYTYSGMKKVKGNIGSGAIVVADEDDSVIDYLSVVEDFFFHECCGKCVPCREGNRQLKKIMDRFKIKQGTLTDLKNYVRIVNALDASLCGSGKAQIIPFISAYTNFSQEFKNALKREE</sequence>
<dbReference type="Proteomes" id="UP000261212">
    <property type="component" value="Unassembled WGS sequence"/>
</dbReference>
<dbReference type="GO" id="GO:0051539">
    <property type="term" value="F:4 iron, 4 sulfur cluster binding"/>
    <property type="evidence" value="ECO:0007669"/>
    <property type="project" value="UniProtKB-KW"/>
</dbReference>
<feature type="domain" description="NADH-ubiquinone oxidoreductase 51kDa subunit iron-sulphur binding" evidence="6">
    <location>
        <begin position="327"/>
        <end position="372"/>
    </location>
</feature>
<evidence type="ECO:0000256" key="2">
    <source>
        <dbReference type="ARBA" id="ARBA00022485"/>
    </source>
</evidence>
<proteinExistence type="inferred from homology"/>
<dbReference type="Pfam" id="PF10531">
    <property type="entry name" value="SLBB"/>
    <property type="match status" value="1"/>
</dbReference>
<dbReference type="PANTHER" id="PTHR43578">
    <property type="entry name" value="NADH-QUINONE OXIDOREDUCTASE SUBUNIT F"/>
    <property type="match status" value="1"/>
</dbReference>
<evidence type="ECO:0000256" key="5">
    <source>
        <dbReference type="ARBA" id="ARBA00023014"/>
    </source>
</evidence>
<dbReference type="SUPFAM" id="SSF140490">
    <property type="entry name" value="Nqo1C-terminal domain-like"/>
    <property type="match status" value="1"/>
</dbReference>
<dbReference type="InterPro" id="IPR011538">
    <property type="entry name" value="Nuo51_FMN-bd"/>
</dbReference>
<dbReference type="InterPro" id="IPR019554">
    <property type="entry name" value="Soluble_ligand-bd"/>
</dbReference>
<gene>
    <name evidence="7" type="ORF">DW687_10340</name>
</gene>
<name>A0A3E3DVY6_9FIRM</name>
<dbReference type="Gene3D" id="3.40.50.11540">
    <property type="entry name" value="NADH-ubiquinone oxidoreductase 51kDa subunit"/>
    <property type="match status" value="1"/>
</dbReference>
<organism evidence="7 8">
    <name type="scientific">Anaerofustis stercorihominis</name>
    <dbReference type="NCBI Taxonomy" id="214853"/>
    <lineage>
        <taxon>Bacteria</taxon>
        <taxon>Bacillati</taxon>
        <taxon>Bacillota</taxon>
        <taxon>Clostridia</taxon>
        <taxon>Eubacteriales</taxon>
        <taxon>Eubacteriaceae</taxon>
        <taxon>Anaerofustis</taxon>
    </lineage>
</organism>
<dbReference type="Pfam" id="PF01512">
    <property type="entry name" value="Complex1_51K"/>
    <property type="match status" value="1"/>
</dbReference>
<evidence type="ECO:0000259" key="6">
    <source>
        <dbReference type="SMART" id="SM00928"/>
    </source>
</evidence>
<dbReference type="GO" id="GO:0046872">
    <property type="term" value="F:metal ion binding"/>
    <property type="evidence" value="ECO:0007669"/>
    <property type="project" value="UniProtKB-KW"/>
</dbReference>
<keyword evidence="5" id="KW-0411">Iron-sulfur</keyword>
<evidence type="ECO:0000313" key="7">
    <source>
        <dbReference type="EMBL" id="RGD73420.1"/>
    </source>
</evidence>
<evidence type="ECO:0000256" key="3">
    <source>
        <dbReference type="ARBA" id="ARBA00022723"/>
    </source>
</evidence>
<protein>
    <submittedName>
        <fullName evidence="7">NADH-quinone oxidoreductase subunit F</fullName>
    </submittedName>
</protein>
<dbReference type="SUPFAM" id="SSF142019">
    <property type="entry name" value="Nqo1 FMN-binding domain-like"/>
    <property type="match status" value="1"/>
</dbReference>
<evidence type="ECO:0000256" key="4">
    <source>
        <dbReference type="ARBA" id="ARBA00023004"/>
    </source>
</evidence>
<dbReference type="AlphaFoldDB" id="A0A3E3DVY6"/>
<keyword evidence="2" id="KW-0004">4Fe-4S</keyword>
<evidence type="ECO:0000313" key="8">
    <source>
        <dbReference type="Proteomes" id="UP000261212"/>
    </source>
</evidence>